<evidence type="ECO:0000313" key="4">
    <source>
        <dbReference type="Proteomes" id="UP001646157"/>
    </source>
</evidence>
<keyword evidence="1" id="KW-0812">Transmembrane</keyword>
<evidence type="ECO:0000256" key="2">
    <source>
        <dbReference type="SAM" id="SignalP"/>
    </source>
</evidence>
<dbReference type="RefSeq" id="WP_205174866.1">
    <property type="nucleotide sequence ID" value="NZ_JAFBDZ010000005.1"/>
</dbReference>
<feature type="chain" id="PRO_5047526041" evidence="2">
    <location>
        <begin position="25"/>
        <end position="107"/>
    </location>
</feature>
<keyword evidence="2" id="KW-0732">Signal</keyword>
<organism evidence="3 4">
    <name type="scientific">Rossellomorea pakistanensis</name>
    <dbReference type="NCBI Taxonomy" id="992288"/>
    <lineage>
        <taxon>Bacteria</taxon>
        <taxon>Bacillati</taxon>
        <taxon>Bacillota</taxon>
        <taxon>Bacilli</taxon>
        <taxon>Bacillales</taxon>
        <taxon>Bacillaceae</taxon>
        <taxon>Rossellomorea</taxon>
    </lineage>
</organism>
<feature type="signal peptide" evidence="2">
    <location>
        <begin position="1"/>
        <end position="24"/>
    </location>
</feature>
<accession>A0ABS2NIM2</accession>
<protein>
    <submittedName>
        <fullName evidence="3">Uncharacterized protein</fullName>
    </submittedName>
</protein>
<dbReference type="EMBL" id="JAFBDZ010000005">
    <property type="protein sequence ID" value="MBM7587697.1"/>
    <property type="molecule type" value="Genomic_DNA"/>
</dbReference>
<evidence type="ECO:0000256" key="1">
    <source>
        <dbReference type="SAM" id="Phobius"/>
    </source>
</evidence>
<keyword evidence="1" id="KW-1133">Transmembrane helix</keyword>
<reference evidence="3 4" key="1">
    <citation type="submission" date="2021-01" db="EMBL/GenBank/DDBJ databases">
        <title>Genomic Encyclopedia of Type Strains, Phase IV (KMG-IV): sequencing the most valuable type-strain genomes for metagenomic binning, comparative biology and taxonomic classification.</title>
        <authorList>
            <person name="Goeker M."/>
        </authorList>
    </citation>
    <scope>NUCLEOTIDE SEQUENCE [LARGE SCALE GENOMIC DNA]</scope>
    <source>
        <strain evidence="3 4">DSM 24834</strain>
    </source>
</reference>
<keyword evidence="4" id="KW-1185">Reference proteome</keyword>
<keyword evidence="1" id="KW-0472">Membrane</keyword>
<gene>
    <name evidence="3" type="ORF">JOC86_004271</name>
</gene>
<evidence type="ECO:0000313" key="3">
    <source>
        <dbReference type="EMBL" id="MBM7587697.1"/>
    </source>
</evidence>
<feature type="transmembrane region" description="Helical" evidence="1">
    <location>
        <begin position="56"/>
        <end position="77"/>
    </location>
</feature>
<comment type="caution">
    <text evidence="3">The sequence shown here is derived from an EMBL/GenBank/DDBJ whole genome shotgun (WGS) entry which is preliminary data.</text>
</comment>
<sequence length="107" mass="11478">MKLAKKSLAVLMAFAFIFGTMSSAFTTAKVEAASMVVKVEKTSNEDKYGDQEVSAQVAPIIVWAAGVLAAAGLKWLADKLLDMGAEWFCDNYGDYNSVTDKVCDVIG</sequence>
<dbReference type="Proteomes" id="UP001646157">
    <property type="component" value="Unassembled WGS sequence"/>
</dbReference>
<proteinExistence type="predicted"/>
<name>A0ABS2NIM2_9BACI</name>